<proteinExistence type="predicted"/>
<sequence>MMVITSRPGFFFFFFIRESGRERERERNIDEREDGSATFCMPLTGDQAHNLGMCPDWESNQRPLGAWVDTQQLSHTSWAFFLNFQARIFKNWVRLSHFGSLEAEDSKAPVVGGLTLRNDATL</sequence>
<gene>
    <name evidence="1" type="ORF">HJG59_008167</name>
</gene>
<keyword evidence="2" id="KW-1185">Reference proteome</keyword>
<dbReference type="InParanoid" id="A0A7J8FYQ4"/>
<evidence type="ECO:0000313" key="2">
    <source>
        <dbReference type="Proteomes" id="UP000550707"/>
    </source>
</evidence>
<name>A0A7J8FYQ4_MOLMO</name>
<dbReference type="EMBL" id="JACASF010000010">
    <property type="protein sequence ID" value="KAF6452820.1"/>
    <property type="molecule type" value="Genomic_DNA"/>
</dbReference>
<dbReference type="Proteomes" id="UP000550707">
    <property type="component" value="Unassembled WGS sequence"/>
</dbReference>
<evidence type="ECO:0000313" key="1">
    <source>
        <dbReference type="EMBL" id="KAF6452820.1"/>
    </source>
</evidence>
<reference evidence="1 2" key="1">
    <citation type="journal article" date="2020" name="Nature">
        <title>Six reference-quality genomes reveal evolution of bat adaptations.</title>
        <authorList>
            <person name="Jebb D."/>
            <person name="Huang Z."/>
            <person name="Pippel M."/>
            <person name="Hughes G.M."/>
            <person name="Lavrichenko K."/>
            <person name="Devanna P."/>
            <person name="Winkler S."/>
            <person name="Jermiin L.S."/>
            <person name="Skirmuntt E.C."/>
            <person name="Katzourakis A."/>
            <person name="Burkitt-Gray L."/>
            <person name="Ray D.A."/>
            <person name="Sullivan K.A.M."/>
            <person name="Roscito J.G."/>
            <person name="Kirilenko B.M."/>
            <person name="Davalos L.M."/>
            <person name="Corthals A.P."/>
            <person name="Power M.L."/>
            <person name="Jones G."/>
            <person name="Ransome R.D."/>
            <person name="Dechmann D.K.N."/>
            <person name="Locatelli A.G."/>
            <person name="Puechmaille S.J."/>
            <person name="Fedrigo O."/>
            <person name="Jarvis E.D."/>
            <person name="Hiller M."/>
            <person name="Vernes S.C."/>
            <person name="Myers E.W."/>
            <person name="Teeling E.C."/>
        </authorList>
    </citation>
    <scope>NUCLEOTIDE SEQUENCE [LARGE SCALE GENOMIC DNA]</scope>
    <source>
        <strain evidence="1">MMolMol1</strain>
        <tissue evidence="1">Muscle</tissue>
    </source>
</reference>
<protein>
    <submittedName>
        <fullName evidence="1">Uncharacterized protein</fullName>
    </submittedName>
</protein>
<dbReference type="AlphaFoldDB" id="A0A7J8FYQ4"/>
<organism evidence="1 2">
    <name type="scientific">Molossus molossus</name>
    <name type="common">Pallas' mastiff bat</name>
    <name type="synonym">Vespertilio molossus</name>
    <dbReference type="NCBI Taxonomy" id="27622"/>
    <lineage>
        <taxon>Eukaryota</taxon>
        <taxon>Metazoa</taxon>
        <taxon>Chordata</taxon>
        <taxon>Craniata</taxon>
        <taxon>Vertebrata</taxon>
        <taxon>Euteleostomi</taxon>
        <taxon>Mammalia</taxon>
        <taxon>Eutheria</taxon>
        <taxon>Laurasiatheria</taxon>
        <taxon>Chiroptera</taxon>
        <taxon>Yangochiroptera</taxon>
        <taxon>Molossidae</taxon>
        <taxon>Molossus</taxon>
    </lineage>
</organism>
<accession>A0A7J8FYQ4</accession>
<comment type="caution">
    <text evidence="1">The sequence shown here is derived from an EMBL/GenBank/DDBJ whole genome shotgun (WGS) entry which is preliminary data.</text>
</comment>